<accession>A0A1T4VL66</accession>
<keyword evidence="2" id="KW-0812">Transmembrane</keyword>
<dbReference type="InterPro" id="IPR017969">
    <property type="entry name" value="Heavy-metal-associated_CS"/>
</dbReference>
<dbReference type="RefSeq" id="WP_078766014.1">
    <property type="nucleotide sequence ID" value="NZ_FUXZ01000006.1"/>
</dbReference>
<keyword evidence="5" id="KW-1185">Reference proteome</keyword>
<dbReference type="InterPro" id="IPR006121">
    <property type="entry name" value="HMA_dom"/>
</dbReference>
<organism evidence="4 5">
    <name type="scientific">Eubacterium uniforme</name>
    <dbReference type="NCBI Taxonomy" id="39495"/>
    <lineage>
        <taxon>Bacteria</taxon>
        <taxon>Bacillati</taxon>
        <taxon>Bacillota</taxon>
        <taxon>Clostridia</taxon>
        <taxon>Eubacteriales</taxon>
        <taxon>Eubacteriaceae</taxon>
        <taxon>Eubacterium</taxon>
    </lineage>
</organism>
<keyword evidence="2" id="KW-0472">Membrane</keyword>
<dbReference type="GO" id="GO:0046872">
    <property type="term" value="F:metal ion binding"/>
    <property type="evidence" value="ECO:0007669"/>
    <property type="project" value="UniProtKB-KW"/>
</dbReference>
<dbReference type="AlphaFoldDB" id="A0A1T4VL66"/>
<name>A0A1T4VL66_9FIRM</name>
<dbReference type="InterPro" id="IPR036163">
    <property type="entry name" value="HMA_dom_sf"/>
</dbReference>
<gene>
    <name evidence="4" type="ORF">SAMN02745111_01145</name>
</gene>
<evidence type="ECO:0000256" key="2">
    <source>
        <dbReference type="SAM" id="Phobius"/>
    </source>
</evidence>
<sequence>MKIIDVLTILILGVIILLVIKPLLKRICTRQTCCGEERIKIKKKKLHKPIGSYKLSVEGMHCMNCAKRITDAVNKLEGLSCKVSLGKKEVFIQYEDKPKKIEVIKLLGDMDFLAREE</sequence>
<evidence type="ECO:0000313" key="5">
    <source>
        <dbReference type="Proteomes" id="UP000190814"/>
    </source>
</evidence>
<proteinExistence type="predicted"/>
<feature type="domain" description="HMA" evidence="3">
    <location>
        <begin position="51"/>
        <end position="115"/>
    </location>
</feature>
<dbReference type="OrthoDB" id="9813965at2"/>
<dbReference type="PROSITE" id="PS01047">
    <property type="entry name" value="HMA_1"/>
    <property type="match status" value="1"/>
</dbReference>
<reference evidence="4 5" key="1">
    <citation type="submission" date="2017-02" db="EMBL/GenBank/DDBJ databases">
        <authorList>
            <person name="Peterson S.W."/>
        </authorList>
    </citation>
    <scope>NUCLEOTIDE SEQUENCE [LARGE SCALE GENOMIC DNA]</scope>
    <source>
        <strain evidence="4 5">ATCC 35992</strain>
    </source>
</reference>
<dbReference type="Pfam" id="PF00403">
    <property type="entry name" value="HMA"/>
    <property type="match status" value="1"/>
</dbReference>
<dbReference type="SUPFAM" id="SSF55008">
    <property type="entry name" value="HMA, heavy metal-associated domain"/>
    <property type="match status" value="1"/>
</dbReference>
<evidence type="ECO:0000256" key="1">
    <source>
        <dbReference type="ARBA" id="ARBA00022723"/>
    </source>
</evidence>
<dbReference type="STRING" id="39495.SAMN02745111_01145"/>
<keyword evidence="1" id="KW-0479">Metal-binding</keyword>
<dbReference type="CDD" id="cd00371">
    <property type="entry name" value="HMA"/>
    <property type="match status" value="1"/>
</dbReference>
<keyword evidence="2" id="KW-1133">Transmembrane helix</keyword>
<protein>
    <submittedName>
        <fullName evidence="4">Copper chaperone CopZ</fullName>
    </submittedName>
</protein>
<feature type="transmembrane region" description="Helical" evidence="2">
    <location>
        <begin position="6"/>
        <end position="24"/>
    </location>
</feature>
<evidence type="ECO:0000313" key="4">
    <source>
        <dbReference type="EMBL" id="SKA65608.1"/>
    </source>
</evidence>
<dbReference type="EMBL" id="FUXZ01000006">
    <property type="protein sequence ID" value="SKA65608.1"/>
    <property type="molecule type" value="Genomic_DNA"/>
</dbReference>
<dbReference type="PROSITE" id="PS50846">
    <property type="entry name" value="HMA_2"/>
    <property type="match status" value="1"/>
</dbReference>
<dbReference type="Proteomes" id="UP000190814">
    <property type="component" value="Unassembled WGS sequence"/>
</dbReference>
<dbReference type="Gene3D" id="3.30.70.100">
    <property type="match status" value="1"/>
</dbReference>
<evidence type="ECO:0000259" key="3">
    <source>
        <dbReference type="PROSITE" id="PS50846"/>
    </source>
</evidence>